<evidence type="ECO:0000259" key="2">
    <source>
        <dbReference type="Pfam" id="PF26130"/>
    </source>
</evidence>
<dbReference type="AlphaFoldDB" id="A0A445BNY5"/>
<keyword evidence="4" id="KW-1185">Reference proteome</keyword>
<evidence type="ECO:0000313" key="4">
    <source>
        <dbReference type="Proteomes" id="UP000289738"/>
    </source>
</evidence>
<dbReference type="PANTHER" id="PTHR31973">
    <property type="entry name" value="POLYPROTEIN, PUTATIVE-RELATED"/>
    <property type="match status" value="1"/>
</dbReference>
<name>A0A445BNY5_ARAHY</name>
<evidence type="ECO:0000313" key="3">
    <source>
        <dbReference type="EMBL" id="RYR40387.1"/>
    </source>
</evidence>
<dbReference type="Proteomes" id="UP000289738">
    <property type="component" value="Chromosome A09"/>
</dbReference>
<dbReference type="Pfam" id="PF26130">
    <property type="entry name" value="PB1-like"/>
    <property type="match status" value="1"/>
</dbReference>
<feature type="compositionally biased region" description="Polar residues" evidence="1">
    <location>
        <begin position="298"/>
        <end position="313"/>
    </location>
</feature>
<dbReference type="InterPro" id="IPR058594">
    <property type="entry name" value="PB1-like_dom_pln"/>
</dbReference>
<feature type="compositionally biased region" description="Basic and acidic residues" evidence="1">
    <location>
        <begin position="316"/>
        <end position="332"/>
    </location>
</feature>
<dbReference type="PANTHER" id="PTHR31973:SF187">
    <property type="entry name" value="MUTATOR TRANSPOSASE MUDRA PROTEIN"/>
    <property type="match status" value="1"/>
</dbReference>
<feature type="domain" description="PB1-like" evidence="2">
    <location>
        <begin position="103"/>
        <end position="200"/>
    </location>
</feature>
<reference evidence="3 4" key="1">
    <citation type="submission" date="2019-01" db="EMBL/GenBank/DDBJ databases">
        <title>Sequencing of cultivated peanut Arachis hypogaea provides insights into genome evolution and oil improvement.</title>
        <authorList>
            <person name="Chen X."/>
        </authorList>
    </citation>
    <scope>NUCLEOTIDE SEQUENCE [LARGE SCALE GENOMIC DNA]</scope>
    <source>
        <strain evidence="4">cv. Fuhuasheng</strain>
        <tissue evidence="3">Leaves</tissue>
    </source>
</reference>
<feature type="compositionally biased region" description="Pro residues" evidence="1">
    <location>
        <begin position="259"/>
        <end position="269"/>
    </location>
</feature>
<accession>A0A445BNY5</accession>
<feature type="compositionally biased region" description="Low complexity" evidence="1">
    <location>
        <begin position="247"/>
        <end position="258"/>
    </location>
</feature>
<comment type="caution">
    <text evidence="3">The sequence shown here is derived from an EMBL/GenBank/DDBJ whole genome shotgun (WGS) entry which is preliminary data.</text>
</comment>
<dbReference type="EMBL" id="SDMP01000009">
    <property type="protein sequence ID" value="RYR40387.1"/>
    <property type="molecule type" value="Genomic_DNA"/>
</dbReference>
<protein>
    <recommendedName>
        <fullName evidence="2">PB1-like domain-containing protein</fullName>
    </recommendedName>
</protein>
<gene>
    <name evidence="3" type="ORF">Ahy_A09g046141</name>
</gene>
<feature type="region of interest" description="Disordered" evidence="1">
    <location>
        <begin position="468"/>
        <end position="488"/>
    </location>
</feature>
<evidence type="ECO:0000256" key="1">
    <source>
        <dbReference type="SAM" id="MobiDB-lite"/>
    </source>
</evidence>
<proteinExistence type="predicted"/>
<feature type="compositionally biased region" description="Polar residues" evidence="1">
    <location>
        <begin position="232"/>
        <end position="246"/>
    </location>
</feature>
<feature type="region of interest" description="Disordered" evidence="1">
    <location>
        <begin position="226"/>
        <end position="416"/>
    </location>
</feature>
<feature type="compositionally biased region" description="Low complexity" evidence="1">
    <location>
        <begin position="392"/>
        <end position="404"/>
    </location>
</feature>
<organism evidence="3 4">
    <name type="scientific">Arachis hypogaea</name>
    <name type="common">Peanut</name>
    <dbReference type="NCBI Taxonomy" id="3818"/>
    <lineage>
        <taxon>Eukaryota</taxon>
        <taxon>Viridiplantae</taxon>
        <taxon>Streptophyta</taxon>
        <taxon>Embryophyta</taxon>
        <taxon>Tracheophyta</taxon>
        <taxon>Spermatophyta</taxon>
        <taxon>Magnoliopsida</taxon>
        <taxon>eudicotyledons</taxon>
        <taxon>Gunneridae</taxon>
        <taxon>Pentapetalae</taxon>
        <taxon>rosids</taxon>
        <taxon>fabids</taxon>
        <taxon>Fabales</taxon>
        <taxon>Fabaceae</taxon>
        <taxon>Papilionoideae</taxon>
        <taxon>50 kb inversion clade</taxon>
        <taxon>dalbergioids sensu lato</taxon>
        <taxon>Dalbergieae</taxon>
        <taxon>Pterocarpus clade</taxon>
        <taxon>Arachis</taxon>
    </lineage>
</organism>
<sequence>MGLRTKFVRIVSELNLKVIFEIYATSPGKLTVAGSDLTLRSYAEYHAGVSMLVLKLLMDGTASFHGLKVENVWLCGVRCHCESVVRSLLVKEGEVVNHEHTKMETLMDIMFHHGETFKKNDDGILVYSPDNRTCLEDLDVFFVRNYYKELGYNNIHQCWWLPPGRSLDGGLRAVTSDGELREMCFAAQNNDGVVDVYFEHVVSTAEVITGNEVVVWLDDTCEGDLVSKKNTSEGPKADGNTSNPTTEPNSIPNANPSPINNPIPIPPETNPATILKPIDDNITPNPMPARAHEKPNLKPNSNAKPNQKPNPSLKTKLRETTKACSTTKDKGNSKMKSKPQFLPRRITRSQAAGSYRRSANKGKGALHVDLTINDDSSDDDSSEDSSFKPIQEDSSSSEDNSSMSKPINKKVKDTKRAKYATAKTKENIMQPDDALVEDVSDGEVDLEFVGTPEIVDVYEALDLGAESDGANSWHSEEMKTPPNFEDELQSDEESDEFPIFRNDTRFSELHLQVGMKFNTKYEFREAVREYTIQEGRRIKAVCKVKECAWIVYASRDCDDSCWQIKTFNDDHTCARENTNRTANRAWVASKLVKKVRKYPNFKQCEAVVRMFVMRTIAKNKVKPVNHVGILPLKESKNWMPIWTGDEDYEKFKVHGHPTNMVVDLGKRLCTCQFWMLTGDTPQTL</sequence>